<dbReference type="InterPro" id="IPR018959">
    <property type="entry name" value="DUF1989"/>
</dbReference>
<dbReference type="RefSeq" id="WP_120192952.1">
    <property type="nucleotide sequence ID" value="NZ_RAPK01000008.1"/>
</dbReference>
<dbReference type="PANTHER" id="PTHR31527:SF0">
    <property type="entry name" value="RE64534P"/>
    <property type="match status" value="1"/>
</dbReference>
<evidence type="ECO:0000313" key="2">
    <source>
        <dbReference type="EMBL" id="RKD73460.1"/>
    </source>
</evidence>
<dbReference type="EMBL" id="RAPK01000008">
    <property type="protein sequence ID" value="RKD73460.1"/>
    <property type="molecule type" value="Genomic_DNA"/>
</dbReference>
<dbReference type="NCBIfam" id="TIGR03425">
    <property type="entry name" value="urea_degr_2"/>
    <property type="match status" value="1"/>
</dbReference>
<keyword evidence="3" id="KW-1185">Reference proteome</keyword>
<dbReference type="AlphaFoldDB" id="A0A419V4N2"/>
<sequence>MNSYWNKSLEAGEKWSGVIKKGSLLRLTASGKTANVSMLLFNAHDRTERYNMPDTLKAQHTSHLTKGHVLMSDNGKAMAGIIEDDTGWHDPFGGFSKTGWTDAQFGKTTYQSERNERYRSGEENFSMELFRNGLTMRDTVPVLNVFSKVAVQDGGEMVFHEDNAQTGQAITFRTEMDLLIVLSNTPHPLDTSTVYPSVPVKLEAGAAEPVGKDDICLNLCGENRRAFENTWEANLLAEGLTAAVSAE</sequence>
<dbReference type="Pfam" id="PF09347">
    <property type="entry name" value="DUF1989"/>
    <property type="match status" value="1"/>
</dbReference>
<evidence type="ECO:0000259" key="1">
    <source>
        <dbReference type="Pfam" id="PF09347"/>
    </source>
</evidence>
<reference evidence="2 3" key="1">
    <citation type="submission" date="2018-09" db="EMBL/GenBank/DDBJ databases">
        <title>Genomic Encyclopedia of Archaeal and Bacterial Type Strains, Phase II (KMG-II): from individual species to whole genera.</title>
        <authorList>
            <person name="Goeker M."/>
        </authorList>
    </citation>
    <scope>NUCLEOTIDE SEQUENCE [LARGE SCALE GENOMIC DNA]</scope>
    <source>
        <strain evidence="2 3">DSM 17008</strain>
    </source>
</reference>
<feature type="domain" description="DUF1989" evidence="1">
    <location>
        <begin position="9"/>
        <end position="179"/>
    </location>
</feature>
<name>A0A419V4N2_9BACL</name>
<evidence type="ECO:0000313" key="3">
    <source>
        <dbReference type="Proteomes" id="UP000285120"/>
    </source>
</evidence>
<comment type="caution">
    <text evidence="2">The sequence shown here is derived from an EMBL/GenBank/DDBJ whole genome shotgun (WGS) entry which is preliminary data.</text>
</comment>
<protein>
    <recommendedName>
        <fullName evidence="1">DUF1989 domain-containing protein</fullName>
    </recommendedName>
</protein>
<dbReference type="Proteomes" id="UP000285120">
    <property type="component" value="Unassembled WGS sequence"/>
</dbReference>
<gene>
    <name evidence="2" type="ORF">ATL39_1755</name>
</gene>
<organism evidence="2 3">
    <name type="scientific">Sinobaca qinghaiensis</name>
    <dbReference type="NCBI Taxonomy" id="342944"/>
    <lineage>
        <taxon>Bacteria</taxon>
        <taxon>Bacillati</taxon>
        <taxon>Bacillota</taxon>
        <taxon>Bacilli</taxon>
        <taxon>Bacillales</taxon>
        <taxon>Sporolactobacillaceae</taxon>
        <taxon>Sinobaca</taxon>
    </lineage>
</organism>
<accession>A0A419V4N2</accession>
<dbReference type="OrthoDB" id="9772660at2"/>
<proteinExistence type="predicted"/>
<dbReference type="InterPro" id="IPR017792">
    <property type="entry name" value="UAAP1"/>
</dbReference>
<dbReference type="PANTHER" id="PTHR31527">
    <property type="entry name" value="RE64534P"/>
    <property type="match status" value="1"/>
</dbReference>